<keyword evidence="1" id="KW-0812">Transmembrane</keyword>
<protein>
    <submittedName>
        <fullName evidence="2">Aminobenzoyl-glutamate transport protein</fullName>
    </submittedName>
</protein>
<feature type="transmembrane region" description="Helical" evidence="1">
    <location>
        <begin position="385"/>
        <end position="405"/>
    </location>
</feature>
<evidence type="ECO:0000313" key="3">
    <source>
        <dbReference type="Proteomes" id="UP000241639"/>
    </source>
</evidence>
<feature type="transmembrane region" description="Helical" evidence="1">
    <location>
        <begin position="346"/>
        <end position="365"/>
    </location>
</feature>
<accession>A0A2T4ZAY8</accession>
<dbReference type="Pfam" id="PF03806">
    <property type="entry name" value="ABG_transport"/>
    <property type="match status" value="1"/>
</dbReference>
<name>A0A2T4ZAY8_9BACL</name>
<dbReference type="GO" id="GO:0015558">
    <property type="term" value="F:secondary active p-aminobenzoyl-glutamate transmembrane transporter activity"/>
    <property type="evidence" value="ECO:0007669"/>
    <property type="project" value="InterPro"/>
</dbReference>
<comment type="caution">
    <text evidence="2">The sequence shown here is derived from an EMBL/GenBank/DDBJ whole genome shotgun (WGS) entry which is preliminary data.</text>
</comment>
<dbReference type="PANTHER" id="PTHR30282">
    <property type="entry name" value="P-AMINOBENZOYL GLUTAMATE TRANSPORTER"/>
    <property type="match status" value="1"/>
</dbReference>
<feature type="transmembrane region" description="Helical" evidence="1">
    <location>
        <begin position="35"/>
        <end position="55"/>
    </location>
</feature>
<dbReference type="AlphaFoldDB" id="A0A2T4ZAY8"/>
<keyword evidence="3" id="KW-1185">Reference proteome</keyword>
<feature type="transmembrane region" description="Helical" evidence="1">
    <location>
        <begin position="473"/>
        <end position="498"/>
    </location>
</feature>
<reference evidence="2 3" key="1">
    <citation type="submission" date="2018-04" db="EMBL/GenBank/DDBJ databases">
        <title>Genomic Encyclopedia of Archaeal and Bacterial Type Strains, Phase II (KMG-II): from individual species to whole genera.</title>
        <authorList>
            <person name="Goeker M."/>
        </authorList>
    </citation>
    <scope>NUCLEOTIDE SEQUENCE [LARGE SCALE GENOMIC DNA]</scope>
    <source>
        <strain evidence="2 3">DSM 45169</strain>
    </source>
</reference>
<feature type="transmembrane region" description="Helical" evidence="1">
    <location>
        <begin position="303"/>
        <end position="325"/>
    </location>
</feature>
<dbReference type="PANTHER" id="PTHR30282:SF0">
    <property type="entry name" value="P-AMINOBENZOYL-GLUTAMATE TRANSPORT PROTEIN"/>
    <property type="match status" value="1"/>
</dbReference>
<dbReference type="Proteomes" id="UP000241639">
    <property type="component" value="Unassembled WGS sequence"/>
</dbReference>
<organism evidence="2 3">
    <name type="scientific">Desmospora activa DSM 45169</name>
    <dbReference type="NCBI Taxonomy" id="1121389"/>
    <lineage>
        <taxon>Bacteria</taxon>
        <taxon>Bacillati</taxon>
        <taxon>Bacillota</taxon>
        <taxon>Bacilli</taxon>
        <taxon>Bacillales</taxon>
        <taxon>Thermoactinomycetaceae</taxon>
        <taxon>Desmospora</taxon>
    </lineage>
</organism>
<evidence type="ECO:0000256" key="1">
    <source>
        <dbReference type="SAM" id="Phobius"/>
    </source>
</evidence>
<dbReference type="GO" id="GO:1902604">
    <property type="term" value="P:p-aminobenzoyl-glutamate transmembrane transport"/>
    <property type="evidence" value="ECO:0007669"/>
    <property type="project" value="InterPro"/>
</dbReference>
<dbReference type="EMBL" id="PZZP01000001">
    <property type="protein sequence ID" value="PTM59052.1"/>
    <property type="molecule type" value="Genomic_DNA"/>
</dbReference>
<proteinExistence type="predicted"/>
<feature type="transmembrane region" description="Helical" evidence="1">
    <location>
        <begin position="170"/>
        <end position="197"/>
    </location>
</feature>
<dbReference type="OrthoDB" id="3314392at2"/>
<dbReference type="InterPro" id="IPR004697">
    <property type="entry name" value="AbgT"/>
</dbReference>
<evidence type="ECO:0000313" key="2">
    <source>
        <dbReference type="EMBL" id="PTM59052.1"/>
    </source>
</evidence>
<keyword evidence="1" id="KW-1133">Transmembrane helix</keyword>
<dbReference type="RefSeq" id="WP_107725778.1">
    <property type="nucleotide sequence ID" value="NZ_PZZP01000001.1"/>
</dbReference>
<keyword evidence="1" id="KW-0472">Membrane</keyword>
<feature type="transmembrane region" description="Helical" evidence="1">
    <location>
        <begin position="217"/>
        <end position="235"/>
    </location>
</feature>
<sequence length="509" mass="54787">MSIGNTNPSTPSQKDSGFFKWIEIVGNKLPHPFMLFVYLCVIIIVVSALLSHWGLSVIHPGDGETVPVKSLLSTEGFHWAITNMITNFTEFPPLGLVLCMVLGIGLAEKVGLIQAVLRKMILNVPSSIVSFAIVFAGILGNLASDAAMIIIPPLGAMVFLALGRHPLAGLAAGMAGAGSGFTANFFIAGTDALLSGISTKVAQTINPNLTVTPLDNWYFMSASVLVLALLGTWITDKVVEPRLGAYRGDEKATLENLTAQENRALKVSGIVAVLFVGLVALTVVPEGALLRNPETGDILDSPFIKGIIPIILFFFIAVSVTYGLMLGKIKTQRDVPQLMGEAIKDMSSFIVLIFTAAQFIAYFEWTNMGLFLAVNGADLLMSLNMTGLPVLIAFILLTAVLNLFITSGSAQWALMAPVFIPMLMLMDYNPAFIQLAYRVADSSTNTITPMSPYMPMMLAYISKYQKNSGIGTVISLMMPYALLFLGIWIVMIIAWYLIGLPLGPGVPVR</sequence>
<feature type="transmembrane region" description="Helical" evidence="1">
    <location>
        <begin position="91"/>
        <end position="108"/>
    </location>
</feature>
<gene>
    <name evidence="2" type="ORF">C8J48_1652</name>
</gene>
<feature type="transmembrane region" description="Helical" evidence="1">
    <location>
        <begin position="146"/>
        <end position="163"/>
    </location>
</feature>
<feature type="transmembrane region" description="Helical" evidence="1">
    <location>
        <begin position="264"/>
        <end position="283"/>
    </location>
</feature>
<feature type="transmembrane region" description="Helical" evidence="1">
    <location>
        <begin position="120"/>
        <end position="140"/>
    </location>
</feature>